<keyword evidence="2" id="KW-0560">Oxidoreductase</keyword>
<feature type="non-terminal residue" evidence="2">
    <location>
        <position position="1"/>
    </location>
</feature>
<feature type="compositionally biased region" description="Basic residues" evidence="1">
    <location>
        <begin position="1"/>
        <end position="47"/>
    </location>
</feature>
<evidence type="ECO:0000256" key="1">
    <source>
        <dbReference type="SAM" id="MobiDB-lite"/>
    </source>
</evidence>
<feature type="region of interest" description="Disordered" evidence="1">
    <location>
        <begin position="1"/>
        <end position="209"/>
    </location>
</feature>
<organism evidence="2">
    <name type="scientific">uncultured Thermoleophilia bacterium</name>
    <dbReference type="NCBI Taxonomy" id="1497501"/>
    <lineage>
        <taxon>Bacteria</taxon>
        <taxon>Bacillati</taxon>
        <taxon>Actinomycetota</taxon>
        <taxon>Thermoleophilia</taxon>
        <taxon>environmental samples</taxon>
    </lineage>
</organism>
<dbReference type="GO" id="GO:0004316">
    <property type="term" value="F:3-oxoacyl-[acyl-carrier-protein] reductase (NADPH) activity"/>
    <property type="evidence" value="ECO:0007669"/>
    <property type="project" value="UniProtKB-EC"/>
</dbReference>
<feature type="compositionally biased region" description="Basic and acidic residues" evidence="1">
    <location>
        <begin position="88"/>
        <end position="100"/>
    </location>
</feature>
<feature type="compositionally biased region" description="Low complexity" evidence="1">
    <location>
        <begin position="181"/>
        <end position="192"/>
    </location>
</feature>
<dbReference type="AlphaFoldDB" id="A0A6J4U6M0"/>
<dbReference type="EMBL" id="CADCWC010000264">
    <property type="protein sequence ID" value="CAA9539845.1"/>
    <property type="molecule type" value="Genomic_DNA"/>
</dbReference>
<gene>
    <name evidence="2" type="ORF">AVDCRST_MAG79-1753</name>
</gene>
<name>A0A6J4U6M0_9ACTN</name>
<accession>A0A6J4U6M0</accession>
<protein>
    <submittedName>
        <fullName evidence="2">3-oxoacyl-[acyl-carrier protein] reductase</fullName>
        <ecNumber evidence="2">1.1.1.100</ecNumber>
    </submittedName>
</protein>
<feature type="compositionally biased region" description="Basic residues" evidence="1">
    <location>
        <begin position="166"/>
        <end position="179"/>
    </location>
</feature>
<reference evidence="2" key="1">
    <citation type="submission" date="2020-02" db="EMBL/GenBank/DDBJ databases">
        <authorList>
            <person name="Meier V. D."/>
        </authorList>
    </citation>
    <scope>NUCLEOTIDE SEQUENCE</scope>
    <source>
        <strain evidence="2">AVDCRST_MAG79</strain>
    </source>
</reference>
<proteinExistence type="predicted"/>
<dbReference type="EC" id="1.1.1.100" evidence="2"/>
<sequence>AWRRRGVRPLRRLGPRRRRARDRHGGRALRPARHRLRQRGRQRRLGPHRGPDPGRVGRHARHQPQGHVPDRPRGDPPPPRRGRRQHHRDRERQRHADVLDPGRLGLQRLEGRAGGLRADGRARAGPPRDPGQLGAPGPHPHEHRRAHGEAEHRRDRDRDGAPGGHPGHRRRRRGARGGGRHVPVPGLGSRPPRLGRRDLRRRRGVAAPL</sequence>
<feature type="non-terminal residue" evidence="2">
    <location>
        <position position="209"/>
    </location>
</feature>
<feature type="compositionally biased region" description="Basic and acidic residues" evidence="1">
    <location>
        <begin position="147"/>
        <end position="160"/>
    </location>
</feature>
<feature type="compositionally biased region" description="Basic residues" evidence="1">
    <location>
        <begin position="198"/>
        <end position="209"/>
    </location>
</feature>
<evidence type="ECO:0000313" key="2">
    <source>
        <dbReference type="EMBL" id="CAA9539845.1"/>
    </source>
</evidence>